<protein>
    <recommendedName>
        <fullName evidence="4">Lipoprotein</fullName>
    </recommendedName>
</protein>
<evidence type="ECO:0008006" key="4">
    <source>
        <dbReference type="Google" id="ProtNLM"/>
    </source>
</evidence>
<proteinExistence type="predicted"/>
<gene>
    <name evidence="2" type="ORF">PVAND_009795</name>
</gene>
<accession>A0A9J6CEB5</accession>
<sequence>MSNFLFITILSSLMVFASCMPQQQPTRKDLTTEKTTAVTNGELSDLLSIKEKEVIATNNKKEQQGIQDDVSYGFIQTVRKEWKCANGRCTEHITKCKNGRCDSVDNSFKADNYQPDLPKIDPFPFPEIKFSELFADLFASFLKFDFPSPFNFDNFGIMDGVVDSKNSSEYYYTNAKFVNSKCANGICEVKTKTCVNDKCNEDFSTRSF</sequence>
<dbReference type="AlphaFoldDB" id="A0A9J6CEB5"/>
<organism evidence="2 3">
    <name type="scientific">Polypedilum vanderplanki</name>
    <name type="common">Sleeping chironomid midge</name>
    <dbReference type="NCBI Taxonomy" id="319348"/>
    <lineage>
        <taxon>Eukaryota</taxon>
        <taxon>Metazoa</taxon>
        <taxon>Ecdysozoa</taxon>
        <taxon>Arthropoda</taxon>
        <taxon>Hexapoda</taxon>
        <taxon>Insecta</taxon>
        <taxon>Pterygota</taxon>
        <taxon>Neoptera</taxon>
        <taxon>Endopterygota</taxon>
        <taxon>Diptera</taxon>
        <taxon>Nematocera</taxon>
        <taxon>Chironomoidea</taxon>
        <taxon>Chironomidae</taxon>
        <taxon>Chironominae</taxon>
        <taxon>Polypedilum</taxon>
        <taxon>Polypedilum</taxon>
    </lineage>
</organism>
<comment type="caution">
    <text evidence="2">The sequence shown here is derived from an EMBL/GenBank/DDBJ whole genome shotgun (WGS) entry which is preliminary data.</text>
</comment>
<dbReference type="OrthoDB" id="10486999at2759"/>
<feature type="signal peptide" evidence="1">
    <location>
        <begin position="1"/>
        <end position="19"/>
    </location>
</feature>
<evidence type="ECO:0000313" key="3">
    <source>
        <dbReference type="Proteomes" id="UP001107558"/>
    </source>
</evidence>
<dbReference type="Proteomes" id="UP001107558">
    <property type="component" value="Chromosome 1"/>
</dbReference>
<keyword evidence="1" id="KW-0732">Signal</keyword>
<evidence type="ECO:0000313" key="2">
    <source>
        <dbReference type="EMBL" id="KAG5680277.1"/>
    </source>
</evidence>
<feature type="chain" id="PRO_5039908107" description="Lipoprotein" evidence="1">
    <location>
        <begin position="20"/>
        <end position="208"/>
    </location>
</feature>
<evidence type="ECO:0000256" key="1">
    <source>
        <dbReference type="SAM" id="SignalP"/>
    </source>
</evidence>
<reference evidence="2" key="1">
    <citation type="submission" date="2021-03" db="EMBL/GenBank/DDBJ databases">
        <title>Chromosome level genome of the anhydrobiotic midge Polypedilum vanderplanki.</title>
        <authorList>
            <person name="Yoshida Y."/>
            <person name="Kikawada T."/>
            <person name="Gusev O."/>
        </authorList>
    </citation>
    <scope>NUCLEOTIDE SEQUENCE</scope>
    <source>
        <strain evidence="2">NIAS01</strain>
        <tissue evidence="2">Whole body or cell culture</tissue>
    </source>
</reference>
<keyword evidence="3" id="KW-1185">Reference proteome</keyword>
<name>A0A9J6CEB5_POLVA</name>
<dbReference type="EMBL" id="JADBJN010000001">
    <property type="protein sequence ID" value="KAG5680277.1"/>
    <property type="molecule type" value="Genomic_DNA"/>
</dbReference>